<feature type="signal peptide" evidence="1">
    <location>
        <begin position="1"/>
        <end position="25"/>
    </location>
</feature>
<dbReference type="Proteomes" id="UP000765509">
    <property type="component" value="Unassembled WGS sequence"/>
</dbReference>
<gene>
    <name evidence="2" type="ORF">O181_074874</name>
</gene>
<evidence type="ECO:0000313" key="2">
    <source>
        <dbReference type="EMBL" id="MBW0535159.1"/>
    </source>
</evidence>
<sequence length="146" mass="16272">MFSSSLFPLHLTALVLIIACQALFAADASYQHLRCGDGYYDYFAGFSVCRTSIWESFTCQTNSCYFVNREKKKVSLGNLTFVNCHAKGKKWARVHPTSFTTYTSKREIDVYAGSPVGSTQPLDPTGVACAWSDLRPECEHCNMTAN</sequence>
<reference evidence="2" key="1">
    <citation type="submission" date="2021-03" db="EMBL/GenBank/DDBJ databases">
        <title>Draft genome sequence of rust myrtle Austropuccinia psidii MF-1, a brazilian biotype.</title>
        <authorList>
            <person name="Quecine M.C."/>
            <person name="Pachon D.M.R."/>
            <person name="Bonatelli M.L."/>
            <person name="Correr F.H."/>
            <person name="Franceschini L.M."/>
            <person name="Leite T.F."/>
            <person name="Margarido G.R.A."/>
            <person name="Almeida C.A."/>
            <person name="Ferrarezi J.A."/>
            <person name="Labate C.A."/>
        </authorList>
    </citation>
    <scope>NUCLEOTIDE SEQUENCE</scope>
    <source>
        <strain evidence="2">MF-1</strain>
    </source>
</reference>
<organism evidence="2 3">
    <name type="scientific">Austropuccinia psidii MF-1</name>
    <dbReference type="NCBI Taxonomy" id="1389203"/>
    <lineage>
        <taxon>Eukaryota</taxon>
        <taxon>Fungi</taxon>
        <taxon>Dikarya</taxon>
        <taxon>Basidiomycota</taxon>
        <taxon>Pucciniomycotina</taxon>
        <taxon>Pucciniomycetes</taxon>
        <taxon>Pucciniales</taxon>
        <taxon>Sphaerophragmiaceae</taxon>
        <taxon>Austropuccinia</taxon>
    </lineage>
</organism>
<dbReference type="EMBL" id="AVOT02040016">
    <property type="protein sequence ID" value="MBW0535159.1"/>
    <property type="molecule type" value="Genomic_DNA"/>
</dbReference>
<proteinExistence type="predicted"/>
<feature type="chain" id="PRO_5040509781" description="Secreted protein" evidence="1">
    <location>
        <begin position="26"/>
        <end position="146"/>
    </location>
</feature>
<evidence type="ECO:0008006" key="4">
    <source>
        <dbReference type="Google" id="ProtNLM"/>
    </source>
</evidence>
<comment type="caution">
    <text evidence="2">The sequence shown here is derived from an EMBL/GenBank/DDBJ whole genome shotgun (WGS) entry which is preliminary data.</text>
</comment>
<dbReference type="AlphaFoldDB" id="A0A9Q3F9X0"/>
<accession>A0A9Q3F9X0</accession>
<evidence type="ECO:0000256" key="1">
    <source>
        <dbReference type="SAM" id="SignalP"/>
    </source>
</evidence>
<keyword evidence="3" id="KW-1185">Reference proteome</keyword>
<evidence type="ECO:0000313" key="3">
    <source>
        <dbReference type="Proteomes" id="UP000765509"/>
    </source>
</evidence>
<protein>
    <recommendedName>
        <fullName evidence="4">Secreted protein</fullName>
    </recommendedName>
</protein>
<keyword evidence="1" id="KW-0732">Signal</keyword>
<name>A0A9Q3F9X0_9BASI</name>